<dbReference type="eggNOG" id="ENOG502S1F9">
    <property type="taxonomic scope" value="Eukaryota"/>
</dbReference>
<dbReference type="AlphaFoldDB" id="B9SUS5"/>
<dbReference type="PANTHER" id="PTHR31852">
    <property type="entry name" value="LATE EMBRYOGENESIS ABUNDANT (LEA) HYDROXYPROLINE-RICH GLYCOPROTEIN FAMILY"/>
    <property type="match status" value="1"/>
</dbReference>
<keyword evidence="1" id="KW-0472">Membrane</keyword>
<reference evidence="3" key="1">
    <citation type="journal article" date="2010" name="Nat. Biotechnol.">
        <title>Draft genome sequence of the oilseed species Ricinus communis.</title>
        <authorList>
            <person name="Chan A.P."/>
            <person name="Crabtree J."/>
            <person name="Zhao Q."/>
            <person name="Lorenzi H."/>
            <person name="Orvis J."/>
            <person name="Puiu D."/>
            <person name="Melake-Berhan A."/>
            <person name="Jones K.M."/>
            <person name="Redman J."/>
            <person name="Chen G."/>
            <person name="Cahoon E.B."/>
            <person name="Gedil M."/>
            <person name="Stanke M."/>
            <person name="Haas B.J."/>
            <person name="Wortman J.R."/>
            <person name="Fraser-Liggett C.M."/>
            <person name="Ravel J."/>
            <person name="Rabinowicz P.D."/>
        </authorList>
    </citation>
    <scope>NUCLEOTIDE SEQUENCE [LARGE SCALE GENOMIC DNA]</scope>
    <source>
        <strain evidence="3">cv. Hale</strain>
    </source>
</reference>
<evidence type="ECO:0000256" key="1">
    <source>
        <dbReference type="SAM" id="Phobius"/>
    </source>
</evidence>
<gene>
    <name evidence="2" type="ORF">RCOM_1363150</name>
</gene>
<dbReference type="Proteomes" id="UP000008311">
    <property type="component" value="Unassembled WGS sequence"/>
</dbReference>
<dbReference type="OrthoDB" id="843417at2759"/>
<evidence type="ECO:0000313" key="2">
    <source>
        <dbReference type="EMBL" id="EEF32651.1"/>
    </source>
</evidence>
<proteinExistence type="predicted"/>
<dbReference type="OMA" id="IFKFPAT"/>
<feature type="transmembrane region" description="Helical" evidence="1">
    <location>
        <begin position="12"/>
        <end position="38"/>
    </location>
</feature>
<name>B9SUS5_RICCO</name>
<keyword evidence="1" id="KW-0812">Transmembrane</keyword>
<evidence type="ECO:0008006" key="4">
    <source>
        <dbReference type="Google" id="ProtNLM"/>
    </source>
</evidence>
<sequence>MENSKGSSRRGLKIFCGVTAIFLIIVAVVFVSLAFTIFKPKDPQVFLHPSGLENLQLANITSNVTMDMVITIGNPNYGSFKFRNSTGYVNYRGDVVGEIPVAEDLVPARSKTNITTSADLMAGKIMTNPEFFGDFLLGNLNMTATAVLHGKVSVLKIFNLHATTFTTCYISVFVNSRDIQSTCKSKIKL</sequence>
<protein>
    <recommendedName>
        <fullName evidence="4">Late embryogenesis abundant protein LEA-2 subgroup domain-containing protein</fullName>
    </recommendedName>
</protein>
<evidence type="ECO:0000313" key="3">
    <source>
        <dbReference type="Proteomes" id="UP000008311"/>
    </source>
</evidence>
<dbReference type="KEGG" id="rcu:8264283"/>
<dbReference type="STRING" id="3988.B9SUS5"/>
<keyword evidence="1" id="KW-1133">Transmembrane helix</keyword>
<dbReference type="InterPro" id="IPR055301">
    <property type="entry name" value="Lea14-like_2"/>
</dbReference>
<keyword evidence="3" id="KW-1185">Reference proteome</keyword>
<accession>B9SUS5</accession>
<dbReference type="EMBL" id="EQ974152">
    <property type="protein sequence ID" value="EEF32651.1"/>
    <property type="molecule type" value="Genomic_DNA"/>
</dbReference>
<organism evidence="2 3">
    <name type="scientific">Ricinus communis</name>
    <name type="common">Castor bean</name>
    <dbReference type="NCBI Taxonomy" id="3988"/>
    <lineage>
        <taxon>Eukaryota</taxon>
        <taxon>Viridiplantae</taxon>
        <taxon>Streptophyta</taxon>
        <taxon>Embryophyta</taxon>
        <taxon>Tracheophyta</taxon>
        <taxon>Spermatophyta</taxon>
        <taxon>Magnoliopsida</taxon>
        <taxon>eudicotyledons</taxon>
        <taxon>Gunneridae</taxon>
        <taxon>Pentapetalae</taxon>
        <taxon>rosids</taxon>
        <taxon>fabids</taxon>
        <taxon>Malpighiales</taxon>
        <taxon>Euphorbiaceae</taxon>
        <taxon>Acalyphoideae</taxon>
        <taxon>Acalypheae</taxon>
        <taxon>Ricinus</taxon>
    </lineage>
</organism>
<dbReference type="InParanoid" id="B9SUS5"/>